<sequence>MPIVITPRPPYHSTAVRPQWNDLPQRVRELIARRLGGSVAARPSAGSGFTQGFASVITGTGGTQFVKAVNSADSAHIADCYRREAKVNQALPQAVPAPRHRWSEELDGWVILGFDAVESGRMPSSPWRTHELATSLDAYATAAEALSTPPAAFQQVGLKPLGEDGDFDDWRLLAAGTTSATVLPTWVPTGRLDTLAELESRWRQAVAGDAVLHHDLRQDNILVDANGSAWICDWNWPCLGASWFDLVLLLATAHADGHDATTVFRKHPTARGVDSDQLDAALAALSGFFLVSGAQPPADWSPHLRQHQTWCGEVTLRWLAARRKWLL</sequence>
<evidence type="ECO:0000313" key="2">
    <source>
        <dbReference type="EMBL" id="MBE1596713.1"/>
    </source>
</evidence>
<reference evidence="2 3" key="1">
    <citation type="submission" date="2020-10" db="EMBL/GenBank/DDBJ databases">
        <title>Sequencing the genomes of 1000 actinobacteria strains.</title>
        <authorList>
            <person name="Klenk H.-P."/>
        </authorList>
    </citation>
    <scope>NUCLEOTIDE SEQUENCE [LARGE SCALE GENOMIC DNA]</scope>
    <source>
        <strain evidence="2 3">DSM 41803</strain>
    </source>
</reference>
<dbReference type="InterPro" id="IPR002575">
    <property type="entry name" value="Aminoglycoside_PTrfase"/>
</dbReference>
<evidence type="ECO:0000259" key="1">
    <source>
        <dbReference type="Pfam" id="PF01636"/>
    </source>
</evidence>
<proteinExistence type="predicted"/>
<name>A0A8I0NZS7_9ACTN</name>
<dbReference type="AlphaFoldDB" id="A0A8I0NZS7"/>
<dbReference type="EMBL" id="JADBGF010000001">
    <property type="protein sequence ID" value="MBE1596713.1"/>
    <property type="molecule type" value="Genomic_DNA"/>
</dbReference>
<dbReference type="Gene3D" id="3.90.1200.10">
    <property type="match status" value="1"/>
</dbReference>
<feature type="domain" description="Aminoglycoside phosphotransferase" evidence="1">
    <location>
        <begin position="62"/>
        <end position="252"/>
    </location>
</feature>
<comment type="caution">
    <text evidence="2">The sequence shown here is derived from an EMBL/GenBank/DDBJ whole genome shotgun (WGS) entry which is preliminary data.</text>
</comment>
<dbReference type="SUPFAM" id="SSF56112">
    <property type="entry name" value="Protein kinase-like (PK-like)"/>
    <property type="match status" value="1"/>
</dbReference>
<dbReference type="GeneID" id="86827427"/>
<evidence type="ECO:0000313" key="3">
    <source>
        <dbReference type="Proteomes" id="UP000629287"/>
    </source>
</evidence>
<dbReference type="RefSeq" id="WP_046913993.1">
    <property type="nucleotide sequence ID" value="NZ_JADBGF010000001.1"/>
</dbReference>
<dbReference type="Pfam" id="PF01636">
    <property type="entry name" value="APH"/>
    <property type="match status" value="1"/>
</dbReference>
<accession>A0A8I0NZS7</accession>
<keyword evidence="3" id="KW-1185">Reference proteome</keyword>
<gene>
    <name evidence="2" type="ORF">H4687_002842</name>
</gene>
<dbReference type="Proteomes" id="UP000629287">
    <property type="component" value="Unassembled WGS sequence"/>
</dbReference>
<dbReference type="OrthoDB" id="2570531at2"/>
<protein>
    <recommendedName>
        <fullName evidence="1">Aminoglycoside phosphotransferase domain-containing protein</fullName>
    </recommendedName>
</protein>
<dbReference type="InterPro" id="IPR011009">
    <property type="entry name" value="Kinase-like_dom_sf"/>
</dbReference>
<organism evidence="2 3">
    <name type="scientific">Streptomyces stelliscabiei</name>
    <dbReference type="NCBI Taxonomy" id="146820"/>
    <lineage>
        <taxon>Bacteria</taxon>
        <taxon>Bacillati</taxon>
        <taxon>Actinomycetota</taxon>
        <taxon>Actinomycetes</taxon>
        <taxon>Kitasatosporales</taxon>
        <taxon>Streptomycetaceae</taxon>
        <taxon>Streptomyces</taxon>
    </lineage>
</organism>